<dbReference type="PANTHER" id="PTHR10174:SF224">
    <property type="entry name" value="RETINOL-BINDING PROTEIN PINTA"/>
    <property type="match status" value="1"/>
</dbReference>
<dbReference type="PANTHER" id="PTHR10174">
    <property type="entry name" value="ALPHA-TOCOPHEROL TRANSFER PROTEIN-RELATED"/>
    <property type="match status" value="1"/>
</dbReference>
<keyword evidence="4" id="KW-1185">Reference proteome</keyword>
<dbReference type="AlphaFoldDB" id="A0ABD0YFL3"/>
<sequence>MIQHLLHACYYNVEQAKKTIDSLYTFKNTMPEFFQRWDVNGEEIQEIVRNVVMMAPLPKIDPDGNKIMVCKLSDSDPKKFNYPLCVRWLFMSCYNALWSTGIHKGYVLIYDASGFSMSHLLRCQLNHVRNYISFGEKAAPMRVLKVVIINTSPVVKKLMGLVRPFLNKELLNLISFHTTPDSYFKDLPTECIPEDYGGAAPSLSFLHDEYLKEMTSSREWFLEEEKIRSDENKRASKSKGSSSSKSESFSSLEID</sequence>
<dbReference type="CDD" id="cd00170">
    <property type="entry name" value="SEC14"/>
    <property type="match status" value="1"/>
</dbReference>
<dbReference type="SUPFAM" id="SSF46938">
    <property type="entry name" value="CRAL/TRIO N-terminal domain"/>
    <property type="match status" value="1"/>
</dbReference>
<evidence type="ECO:0000313" key="3">
    <source>
        <dbReference type="EMBL" id="KAL1117873.1"/>
    </source>
</evidence>
<comment type="caution">
    <text evidence="3">The sequence shown here is derived from an EMBL/GenBank/DDBJ whole genome shotgun (WGS) entry which is preliminary data.</text>
</comment>
<feature type="domain" description="CRAL-TRIO" evidence="2">
    <location>
        <begin position="44"/>
        <end position="204"/>
    </location>
</feature>
<feature type="compositionally biased region" description="Low complexity" evidence="1">
    <location>
        <begin position="238"/>
        <end position="255"/>
    </location>
</feature>
<dbReference type="PROSITE" id="PS50191">
    <property type="entry name" value="CRAL_TRIO"/>
    <property type="match status" value="1"/>
</dbReference>
<dbReference type="InterPro" id="IPR036865">
    <property type="entry name" value="CRAL-TRIO_dom_sf"/>
</dbReference>
<evidence type="ECO:0000313" key="4">
    <source>
        <dbReference type="Proteomes" id="UP001558652"/>
    </source>
</evidence>
<dbReference type="InterPro" id="IPR036273">
    <property type="entry name" value="CRAL/TRIO_N_dom_sf"/>
</dbReference>
<evidence type="ECO:0000259" key="2">
    <source>
        <dbReference type="PROSITE" id="PS50191"/>
    </source>
</evidence>
<dbReference type="SMART" id="SM00516">
    <property type="entry name" value="SEC14"/>
    <property type="match status" value="1"/>
</dbReference>
<proteinExistence type="predicted"/>
<protein>
    <recommendedName>
        <fullName evidence="2">CRAL-TRIO domain-containing protein</fullName>
    </recommendedName>
</protein>
<organism evidence="3 4">
    <name type="scientific">Ranatra chinensis</name>
    <dbReference type="NCBI Taxonomy" id="642074"/>
    <lineage>
        <taxon>Eukaryota</taxon>
        <taxon>Metazoa</taxon>
        <taxon>Ecdysozoa</taxon>
        <taxon>Arthropoda</taxon>
        <taxon>Hexapoda</taxon>
        <taxon>Insecta</taxon>
        <taxon>Pterygota</taxon>
        <taxon>Neoptera</taxon>
        <taxon>Paraneoptera</taxon>
        <taxon>Hemiptera</taxon>
        <taxon>Heteroptera</taxon>
        <taxon>Panheteroptera</taxon>
        <taxon>Nepomorpha</taxon>
        <taxon>Nepidae</taxon>
        <taxon>Ranatrinae</taxon>
        <taxon>Ranatra</taxon>
    </lineage>
</organism>
<dbReference type="EMBL" id="JBFDAA010000015">
    <property type="protein sequence ID" value="KAL1117873.1"/>
    <property type="molecule type" value="Genomic_DNA"/>
</dbReference>
<dbReference type="Gene3D" id="3.40.525.10">
    <property type="entry name" value="CRAL-TRIO lipid binding domain"/>
    <property type="match status" value="1"/>
</dbReference>
<evidence type="ECO:0000256" key="1">
    <source>
        <dbReference type="SAM" id="MobiDB-lite"/>
    </source>
</evidence>
<gene>
    <name evidence="3" type="ORF">AAG570_004186</name>
</gene>
<dbReference type="SUPFAM" id="SSF52087">
    <property type="entry name" value="CRAL/TRIO domain"/>
    <property type="match status" value="1"/>
</dbReference>
<feature type="region of interest" description="Disordered" evidence="1">
    <location>
        <begin position="228"/>
        <end position="255"/>
    </location>
</feature>
<accession>A0ABD0YFL3</accession>
<reference evidence="3 4" key="1">
    <citation type="submission" date="2024-07" db="EMBL/GenBank/DDBJ databases">
        <title>Chromosome-level genome assembly of the water stick insect Ranatra chinensis (Heteroptera: Nepidae).</title>
        <authorList>
            <person name="Liu X."/>
        </authorList>
    </citation>
    <scope>NUCLEOTIDE SEQUENCE [LARGE SCALE GENOMIC DNA]</scope>
    <source>
        <strain evidence="3">Cailab_2021Rc</strain>
        <tissue evidence="3">Muscle</tissue>
    </source>
</reference>
<name>A0ABD0YFL3_9HEMI</name>
<dbReference type="Pfam" id="PF00650">
    <property type="entry name" value="CRAL_TRIO"/>
    <property type="match status" value="1"/>
</dbReference>
<dbReference type="Proteomes" id="UP001558652">
    <property type="component" value="Unassembled WGS sequence"/>
</dbReference>
<dbReference type="InterPro" id="IPR001251">
    <property type="entry name" value="CRAL-TRIO_dom"/>
</dbReference>